<dbReference type="OrthoDB" id="9809203at2"/>
<name>A0A2V3UDP7_9HYPH</name>
<dbReference type="PANTHER" id="PTHR13812:SF19">
    <property type="entry name" value="KETIMINE REDUCTASE MU-CRYSTALLIN"/>
    <property type="match status" value="1"/>
</dbReference>
<evidence type="ECO:0000256" key="1">
    <source>
        <dbReference type="ARBA" id="ARBA00008903"/>
    </source>
</evidence>
<dbReference type="InterPro" id="IPR023401">
    <property type="entry name" value="ODC_N"/>
</dbReference>
<dbReference type="GO" id="GO:0005737">
    <property type="term" value="C:cytoplasm"/>
    <property type="evidence" value="ECO:0007669"/>
    <property type="project" value="TreeGrafter"/>
</dbReference>
<keyword evidence="3" id="KW-1185">Reference proteome</keyword>
<dbReference type="AlphaFoldDB" id="A0A2V3UDP7"/>
<evidence type="ECO:0000313" key="3">
    <source>
        <dbReference type="Proteomes" id="UP000248021"/>
    </source>
</evidence>
<dbReference type="RefSeq" id="WP_110373516.1">
    <property type="nucleotide sequence ID" value="NZ_JAHBRY010000002.1"/>
</dbReference>
<dbReference type="PIRSF" id="PIRSF001439">
    <property type="entry name" value="CryM"/>
    <property type="match status" value="1"/>
</dbReference>
<dbReference type="PANTHER" id="PTHR13812">
    <property type="entry name" value="KETIMINE REDUCTASE MU-CRYSTALLIN"/>
    <property type="match status" value="1"/>
</dbReference>
<dbReference type="Gene3D" id="3.30.1780.10">
    <property type="entry name" value="ornithine cyclodeaminase, domain 1"/>
    <property type="match status" value="1"/>
</dbReference>
<proteinExistence type="inferred from homology"/>
<reference evidence="2 3" key="1">
    <citation type="submission" date="2018-05" db="EMBL/GenBank/DDBJ databases">
        <title>Genomic Encyclopedia of Type Strains, Phase IV (KMG-IV): sequencing the most valuable type-strain genomes for metagenomic binning, comparative biology and taxonomic classification.</title>
        <authorList>
            <person name="Goeker M."/>
        </authorList>
    </citation>
    <scope>NUCLEOTIDE SEQUENCE [LARGE SCALE GENOMIC DNA]</scope>
    <source>
        <strain evidence="2 3">DSM 6462</strain>
    </source>
</reference>
<organism evidence="2 3">
    <name type="scientific">Chelatococcus asaccharovorans</name>
    <dbReference type="NCBI Taxonomy" id="28210"/>
    <lineage>
        <taxon>Bacteria</taxon>
        <taxon>Pseudomonadati</taxon>
        <taxon>Pseudomonadota</taxon>
        <taxon>Alphaproteobacteria</taxon>
        <taxon>Hyphomicrobiales</taxon>
        <taxon>Chelatococcaceae</taxon>
        <taxon>Chelatococcus</taxon>
    </lineage>
</organism>
<gene>
    <name evidence="2" type="ORF">C7450_102287</name>
</gene>
<dbReference type="InterPro" id="IPR003462">
    <property type="entry name" value="ODC_Mu_crystall"/>
</dbReference>
<dbReference type="Proteomes" id="UP000248021">
    <property type="component" value="Unassembled WGS sequence"/>
</dbReference>
<dbReference type="InterPro" id="IPR036291">
    <property type="entry name" value="NAD(P)-bd_dom_sf"/>
</dbReference>
<comment type="similarity">
    <text evidence="1">Belongs to the ornithine cyclodeaminase/mu-crystallin family.</text>
</comment>
<evidence type="ECO:0000313" key="2">
    <source>
        <dbReference type="EMBL" id="PXW63372.1"/>
    </source>
</evidence>
<dbReference type="Pfam" id="PF02423">
    <property type="entry name" value="OCD_Mu_crystall"/>
    <property type="match status" value="1"/>
</dbReference>
<dbReference type="Gene3D" id="3.40.50.720">
    <property type="entry name" value="NAD(P)-binding Rossmann-like Domain"/>
    <property type="match status" value="1"/>
</dbReference>
<accession>A0A2V3UDP7</accession>
<comment type="caution">
    <text evidence="2">The sequence shown here is derived from an EMBL/GenBank/DDBJ whole genome shotgun (WGS) entry which is preliminary data.</text>
</comment>
<dbReference type="EMBL" id="QJJK01000002">
    <property type="protein sequence ID" value="PXW63372.1"/>
    <property type="molecule type" value="Genomic_DNA"/>
</dbReference>
<dbReference type="SUPFAM" id="SSF51735">
    <property type="entry name" value="NAD(P)-binding Rossmann-fold domains"/>
    <property type="match status" value="1"/>
</dbReference>
<sequence length="328" mass="34574">MITLRYLSRADVIAAGGGDWPLAVADVREATRLLRTGEAGMEAESVMPMGSDPRAKAYGLPAFVGGSYDAAGLKWAVHRPESRGDLPSITNTTFINRLSDGRPLGLVESAYLTRMRTAAVSALAMEHLLPSPPARVAILGAGAQAEAHLAMVLALFPSVSEIRMWNRTGSRLEALLAGKPSRAGVTLVRCAAIAEATAEADVILSCTSASDPILDDKAVRPGRLIVQVGYHEVSFAAIAASDVVAVDLWGDFAEKSAKSLFQMYRAGQFPPARVAADLARLVVDGWRPPAGASLYFSSFGLNLFDIALAARVLNQAEVGGIGATLPYL</sequence>
<protein>
    <submittedName>
        <fullName evidence="2">Ornithine cyclodeaminase</fullName>
    </submittedName>
</protein>